<evidence type="ECO:0000256" key="1">
    <source>
        <dbReference type="SAM" id="Coils"/>
    </source>
</evidence>
<name>A0A8T2WN57_POPDE</name>
<evidence type="ECO:0000313" key="3">
    <source>
        <dbReference type="EMBL" id="KAH8482765.1"/>
    </source>
</evidence>
<evidence type="ECO:0000256" key="2">
    <source>
        <dbReference type="SAM" id="MobiDB-lite"/>
    </source>
</evidence>
<proteinExistence type="predicted"/>
<keyword evidence="1" id="KW-0175">Coiled coil</keyword>
<accession>A0A8T2WN57</accession>
<feature type="coiled-coil region" evidence="1">
    <location>
        <begin position="82"/>
        <end position="116"/>
    </location>
</feature>
<feature type="region of interest" description="Disordered" evidence="2">
    <location>
        <begin position="242"/>
        <end position="261"/>
    </location>
</feature>
<comment type="caution">
    <text evidence="3">The sequence shown here is derived from an EMBL/GenBank/DDBJ whole genome shotgun (WGS) entry which is preliminary data.</text>
</comment>
<evidence type="ECO:0000313" key="4">
    <source>
        <dbReference type="Proteomes" id="UP000807159"/>
    </source>
</evidence>
<sequence length="261" mass="30238">MEEQEQLLKRQLPELEERRKSIVSYMTSLTDAKIEVERAHRRVTKRVREGEIVSGAGYREGVFLQQEPHQKNTEFGEMQHLLHVKESELVEAKLEIQKLNSEHASLQLVLENKDLQLINARKNLGDEVNQEVTELKTLMSSNEELVRAAATTLKDKEEHVQIMQDELNNTRVKVSEAESIVERIIQLTNKLVISITYENEQRQSDNMTIELIQQPLSEPCDDFRLQFKQLETELKFTIELKSERNGSSSCTESSHNQRRGA</sequence>
<dbReference type="Proteomes" id="UP000807159">
    <property type="component" value="Chromosome 18"/>
</dbReference>
<keyword evidence="4" id="KW-1185">Reference proteome</keyword>
<protein>
    <submittedName>
        <fullName evidence="3">Uncharacterized protein</fullName>
    </submittedName>
</protein>
<gene>
    <name evidence="3" type="ORF">H0E87_030013</name>
</gene>
<dbReference type="AlphaFoldDB" id="A0A8T2WN57"/>
<dbReference type="EMBL" id="JACEGQ020000018">
    <property type="protein sequence ID" value="KAH8482765.1"/>
    <property type="molecule type" value="Genomic_DNA"/>
</dbReference>
<organism evidence="3 4">
    <name type="scientific">Populus deltoides</name>
    <name type="common">Eastern poplar</name>
    <name type="synonym">Eastern cottonwood</name>
    <dbReference type="NCBI Taxonomy" id="3696"/>
    <lineage>
        <taxon>Eukaryota</taxon>
        <taxon>Viridiplantae</taxon>
        <taxon>Streptophyta</taxon>
        <taxon>Embryophyta</taxon>
        <taxon>Tracheophyta</taxon>
        <taxon>Spermatophyta</taxon>
        <taxon>Magnoliopsida</taxon>
        <taxon>eudicotyledons</taxon>
        <taxon>Gunneridae</taxon>
        <taxon>Pentapetalae</taxon>
        <taxon>rosids</taxon>
        <taxon>fabids</taxon>
        <taxon>Malpighiales</taxon>
        <taxon>Salicaceae</taxon>
        <taxon>Saliceae</taxon>
        <taxon>Populus</taxon>
    </lineage>
</organism>
<feature type="compositionally biased region" description="Polar residues" evidence="2">
    <location>
        <begin position="245"/>
        <end position="254"/>
    </location>
</feature>
<reference evidence="3" key="1">
    <citation type="journal article" date="2021" name="J. Hered.">
        <title>Genome Assembly of Salicaceae Populus deltoides (Eastern Cottonwood) I-69 Based on Nanopore Sequencing and Hi-C Technologies.</title>
        <authorList>
            <person name="Bai S."/>
            <person name="Wu H."/>
            <person name="Zhang J."/>
            <person name="Pan Z."/>
            <person name="Zhao W."/>
            <person name="Li Z."/>
            <person name="Tong C."/>
        </authorList>
    </citation>
    <scope>NUCLEOTIDE SEQUENCE</scope>
    <source>
        <tissue evidence="3">Leaf</tissue>
    </source>
</reference>